<accession>A0A7C0WTI7</accession>
<comment type="caution">
    <text evidence="14">The sequence shown here is derived from an EMBL/GenBank/DDBJ whole genome shotgun (WGS) entry which is preliminary data.</text>
</comment>
<dbReference type="GO" id="GO:0005524">
    <property type="term" value="F:ATP binding"/>
    <property type="evidence" value="ECO:0007669"/>
    <property type="project" value="UniProtKB-KW"/>
</dbReference>
<dbReference type="InterPro" id="IPR011917">
    <property type="entry name" value="ABC_transpr_lipidA"/>
</dbReference>
<dbReference type="PROSITE" id="PS50893">
    <property type="entry name" value="ABC_TRANSPORTER_2"/>
    <property type="match status" value="1"/>
</dbReference>
<keyword evidence="7" id="KW-1278">Translocase</keyword>
<reference evidence="14" key="1">
    <citation type="journal article" date="2020" name="mSystems">
        <title>Genome- and Community-Level Interaction Insights into Carbon Utilization and Element Cycling Functions of Hydrothermarchaeota in Hydrothermal Sediment.</title>
        <authorList>
            <person name="Zhou Z."/>
            <person name="Liu Y."/>
            <person name="Xu W."/>
            <person name="Pan J."/>
            <person name="Luo Z.H."/>
            <person name="Li M."/>
        </authorList>
    </citation>
    <scope>NUCLEOTIDE SEQUENCE [LARGE SCALE GENOMIC DNA]</scope>
    <source>
        <strain evidence="14">HyVt-19</strain>
    </source>
</reference>
<dbReference type="InterPro" id="IPR036640">
    <property type="entry name" value="ABC1_TM_sf"/>
</dbReference>
<evidence type="ECO:0000256" key="10">
    <source>
        <dbReference type="ARBA" id="ARBA00023136"/>
    </source>
</evidence>
<keyword evidence="8 11" id="KW-1133">Transmembrane helix</keyword>
<evidence type="ECO:0000256" key="5">
    <source>
        <dbReference type="ARBA" id="ARBA00022741"/>
    </source>
</evidence>
<evidence type="ECO:0000256" key="4">
    <source>
        <dbReference type="ARBA" id="ARBA00022692"/>
    </source>
</evidence>
<dbReference type="CDD" id="cd18552">
    <property type="entry name" value="ABC_6TM_MsbA_like"/>
    <property type="match status" value="1"/>
</dbReference>
<dbReference type="Gene3D" id="1.20.1560.10">
    <property type="entry name" value="ABC transporter type 1, transmembrane domain"/>
    <property type="match status" value="1"/>
</dbReference>
<dbReference type="GO" id="GO:0016887">
    <property type="term" value="F:ATP hydrolysis activity"/>
    <property type="evidence" value="ECO:0007669"/>
    <property type="project" value="InterPro"/>
</dbReference>
<dbReference type="GO" id="GO:0015421">
    <property type="term" value="F:ABC-type oligopeptide transporter activity"/>
    <property type="evidence" value="ECO:0007669"/>
    <property type="project" value="TreeGrafter"/>
</dbReference>
<evidence type="ECO:0000256" key="2">
    <source>
        <dbReference type="ARBA" id="ARBA00022448"/>
    </source>
</evidence>
<feature type="domain" description="ABC transporter" evidence="12">
    <location>
        <begin position="343"/>
        <end position="580"/>
    </location>
</feature>
<dbReference type="Pfam" id="PF00664">
    <property type="entry name" value="ABC_membrane"/>
    <property type="match status" value="1"/>
</dbReference>
<keyword evidence="10 11" id="KW-0472">Membrane</keyword>
<keyword evidence="5" id="KW-0547">Nucleotide-binding</keyword>
<evidence type="ECO:0000259" key="13">
    <source>
        <dbReference type="PROSITE" id="PS50929"/>
    </source>
</evidence>
<dbReference type="EMBL" id="DQZW01000147">
    <property type="protein sequence ID" value="HDL89883.1"/>
    <property type="molecule type" value="Genomic_DNA"/>
</dbReference>
<dbReference type="InterPro" id="IPR011527">
    <property type="entry name" value="ABC1_TM_dom"/>
</dbReference>
<dbReference type="AlphaFoldDB" id="A0A7C0WTI7"/>
<dbReference type="PANTHER" id="PTHR43394">
    <property type="entry name" value="ATP-DEPENDENT PERMEASE MDL1, MITOCHONDRIAL"/>
    <property type="match status" value="1"/>
</dbReference>
<proteinExistence type="predicted"/>
<evidence type="ECO:0000256" key="6">
    <source>
        <dbReference type="ARBA" id="ARBA00022840"/>
    </source>
</evidence>
<keyword evidence="4 11" id="KW-0812">Transmembrane</keyword>
<dbReference type="InterPro" id="IPR027417">
    <property type="entry name" value="P-loop_NTPase"/>
</dbReference>
<feature type="transmembrane region" description="Helical" evidence="11">
    <location>
        <begin position="141"/>
        <end position="161"/>
    </location>
</feature>
<feature type="transmembrane region" description="Helical" evidence="11">
    <location>
        <begin position="60"/>
        <end position="80"/>
    </location>
</feature>
<dbReference type="FunFam" id="3.40.50.300:FF:000287">
    <property type="entry name" value="Multidrug ABC transporter ATP-binding protein"/>
    <property type="match status" value="1"/>
</dbReference>
<dbReference type="InterPro" id="IPR039421">
    <property type="entry name" value="Type_1_exporter"/>
</dbReference>
<dbReference type="GO" id="GO:0005886">
    <property type="term" value="C:plasma membrane"/>
    <property type="evidence" value="ECO:0007669"/>
    <property type="project" value="UniProtKB-SubCell"/>
</dbReference>
<evidence type="ECO:0000256" key="3">
    <source>
        <dbReference type="ARBA" id="ARBA00022475"/>
    </source>
</evidence>
<gene>
    <name evidence="14" type="primary">msbA</name>
    <name evidence="14" type="ORF">ENG14_03160</name>
</gene>
<evidence type="ECO:0000256" key="1">
    <source>
        <dbReference type="ARBA" id="ARBA00004651"/>
    </source>
</evidence>
<evidence type="ECO:0000313" key="14">
    <source>
        <dbReference type="EMBL" id="HDL89883.1"/>
    </source>
</evidence>
<dbReference type="PROSITE" id="PS00211">
    <property type="entry name" value="ABC_TRANSPORTER_1"/>
    <property type="match status" value="1"/>
</dbReference>
<dbReference type="PANTHER" id="PTHR43394:SF1">
    <property type="entry name" value="ATP-BINDING CASSETTE SUB-FAMILY B MEMBER 10, MITOCHONDRIAL"/>
    <property type="match status" value="1"/>
</dbReference>
<comment type="subcellular location">
    <subcellularLocation>
        <location evidence="1">Cell membrane</location>
        <topology evidence="1">Multi-pass membrane protein</topology>
    </subcellularLocation>
</comment>
<evidence type="ECO:0000256" key="11">
    <source>
        <dbReference type="SAM" id="Phobius"/>
    </source>
</evidence>
<dbReference type="NCBIfam" id="TIGR02203">
    <property type="entry name" value="MsbA_lipidA"/>
    <property type="match status" value="1"/>
</dbReference>
<keyword evidence="3" id="KW-1003">Cell membrane</keyword>
<dbReference type="Proteomes" id="UP000886355">
    <property type="component" value="Unassembled WGS sequence"/>
</dbReference>
<dbReference type="GO" id="GO:0034040">
    <property type="term" value="F:ATPase-coupled lipid transmembrane transporter activity"/>
    <property type="evidence" value="ECO:0007669"/>
    <property type="project" value="InterPro"/>
</dbReference>
<keyword evidence="9" id="KW-0445">Lipid transport</keyword>
<feature type="transmembrane region" description="Helical" evidence="11">
    <location>
        <begin position="26"/>
        <end position="48"/>
    </location>
</feature>
<dbReference type="SMART" id="SM00382">
    <property type="entry name" value="AAA"/>
    <property type="match status" value="1"/>
</dbReference>
<organism evidence="14">
    <name type="scientific">Thermodesulforhabdus norvegica</name>
    <dbReference type="NCBI Taxonomy" id="39841"/>
    <lineage>
        <taxon>Bacteria</taxon>
        <taxon>Pseudomonadati</taxon>
        <taxon>Thermodesulfobacteriota</taxon>
        <taxon>Syntrophobacteria</taxon>
        <taxon>Syntrophobacterales</taxon>
        <taxon>Thermodesulforhabdaceae</taxon>
        <taxon>Thermodesulforhabdus</taxon>
    </lineage>
</organism>
<name>A0A7C0WTI7_9BACT</name>
<dbReference type="InterPro" id="IPR003593">
    <property type="entry name" value="AAA+_ATPase"/>
</dbReference>
<dbReference type="SUPFAM" id="SSF52540">
    <property type="entry name" value="P-loop containing nucleoside triphosphate hydrolases"/>
    <property type="match status" value="1"/>
</dbReference>
<dbReference type="InterPro" id="IPR017871">
    <property type="entry name" value="ABC_transporter-like_CS"/>
</dbReference>
<keyword evidence="2" id="KW-0813">Transport</keyword>
<evidence type="ECO:0000256" key="7">
    <source>
        <dbReference type="ARBA" id="ARBA00022967"/>
    </source>
</evidence>
<dbReference type="Pfam" id="PF00005">
    <property type="entry name" value="ABC_tran"/>
    <property type="match status" value="1"/>
</dbReference>
<dbReference type="SUPFAM" id="SSF90123">
    <property type="entry name" value="ABC transporter transmembrane region"/>
    <property type="match status" value="1"/>
</dbReference>
<evidence type="ECO:0000259" key="12">
    <source>
        <dbReference type="PROSITE" id="PS50893"/>
    </source>
</evidence>
<feature type="domain" description="ABC transmembrane type-1" evidence="13">
    <location>
        <begin position="27"/>
        <end position="309"/>
    </location>
</feature>
<dbReference type="PROSITE" id="PS50929">
    <property type="entry name" value="ABC_TM1F"/>
    <property type="match status" value="1"/>
</dbReference>
<protein>
    <submittedName>
        <fullName evidence="14">Lipid A export permease/ATP-binding protein MsbA</fullName>
    </submittedName>
</protein>
<evidence type="ECO:0000256" key="8">
    <source>
        <dbReference type="ARBA" id="ARBA00022989"/>
    </source>
</evidence>
<dbReference type="InterPro" id="IPR003439">
    <property type="entry name" value="ABC_transporter-like_ATP-bd"/>
</dbReference>
<feature type="transmembrane region" description="Helical" evidence="11">
    <location>
        <begin position="167"/>
        <end position="188"/>
    </location>
</feature>
<evidence type="ECO:0000256" key="9">
    <source>
        <dbReference type="ARBA" id="ARBA00023055"/>
    </source>
</evidence>
<sequence length="591" mass="66214">MIALNPEDTALIRRFLTLLAPYRFKFVLASICMLGVSGFTALMAYLIKPAMDYIFVHKDVHMLAVMPFVVLGVFFLNGLCRWASDYLLQEIGLSIVAELRQKLYNHVMGMPVSFFDDQAGGTLISRITNDIQEIQFAVSKAVTGIVRDAFMVVGLIFVVFYQNWKLASIAVLVLPIAFFPLFIFARILRTLAHRSQQAMAKLTIVLHETFRGIRIVKAFCRENYEKERFAQKNDEYVKYARKSAWIDAMSSPLMEFIGAIGIASIMAYGGYQVIRENATPGSFFSFLGGLLMLYRPVKSLSRLNNFIQKGMVSLTRVYDLLDRQNTVKDLPGARAVDRIAGEVIFKDVEFRYSTEPVLKGVNFQVRPGEVVAIVGHSGSGKTTLVNLIPRFYDVTKGAIIIDGMDVRTIKLDSLRRHIAMVTQHPFLFNDTIRNNIAYGWNDPHNPPDDEAILQAARLAYADDFISNLPDGLDTIVGEQGIRLSGGQQQRLCIARAILKNASILILDEATSSLDSQSELEVQKALENLMSGRTTFIVAHRLSTIQRANRILVLSNGKIVEEGSHEELLTFGGTYSRLYELQFSSGKVCETI</sequence>
<keyword evidence="6" id="KW-0067">ATP-binding</keyword>
<feature type="transmembrane region" description="Helical" evidence="11">
    <location>
        <begin position="253"/>
        <end position="271"/>
    </location>
</feature>
<dbReference type="Gene3D" id="3.40.50.300">
    <property type="entry name" value="P-loop containing nucleotide triphosphate hydrolases"/>
    <property type="match status" value="1"/>
</dbReference>